<evidence type="ECO:0000313" key="2">
    <source>
        <dbReference type="EnsemblPlants" id="EMT10617"/>
    </source>
</evidence>
<dbReference type="EnsemblPlants" id="EMT10617">
    <property type="protein sequence ID" value="EMT10617"/>
    <property type="gene ID" value="F775_28097"/>
</dbReference>
<proteinExistence type="predicted"/>
<feature type="compositionally biased region" description="Basic and acidic residues" evidence="1">
    <location>
        <begin position="41"/>
        <end position="56"/>
    </location>
</feature>
<reference evidence="2" key="1">
    <citation type="submission" date="2015-06" db="UniProtKB">
        <authorList>
            <consortium name="EnsemblPlants"/>
        </authorList>
    </citation>
    <scope>IDENTIFICATION</scope>
</reference>
<organism evidence="2">
    <name type="scientific">Aegilops tauschii</name>
    <name type="common">Tausch's goatgrass</name>
    <name type="synonym">Aegilops squarrosa</name>
    <dbReference type="NCBI Taxonomy" id="37682"/>
    <lineage>
        <taxon>Eukaryota</taxon>
        <taxon>Viridiplantae</taxon>
        <taxon>Streptophyta</taxon>
        <taxon>Embryophyta</taxon>
        <taxon>Tracheophyta</taxon>
        <taxon>Spermatophyta</taxon>
        <taxon>Magnoliopsida</taxon>
        <taxon>Liliopsida</taxon>
        <taxon>Poales</taxon>
        <taxon>Poaceae</taxon>
        <taxon>BOP clade</taxon>
        <taxon>Pooideae</taxon>
        <taxon>Triticodae</taxon>
        <taxon>Triticeae</taxon>
        <taxon>Triticinae</taxon>
        <taxon>Aegilops</taxon>
    </lineage>
</organism>
<protein>
    <submittedName>
        <fullName evidence="2">Uncharacterized protein</fullName>
    </submittedName>
</protein>
<sequence>MASMMGGDFVEAYVLKNAYKEKMKRMDQVEAAAAAPGSAKSGKDKEAAGAAGEKKAAGGGGASIRGGFFGLMKKKPLKEIKLILCYNTIALGDDTMPSHSLVDDEDDYY</sequence>
<dbReference type="PANTHER" id="PTHR34950:SF1">
    <property type="entry name" value="OS04G0457400 PROTEIN"/>
    <property type="match status" value="1"/>
</dbReference>
<dbReference type="PANTHER" id="PTHR34950">
    <property type="entry name" value="OS04G0457400 PROTEIN"/>
    <property type="match status" value="1"/>
</dbReference>
<evidence type="ECO:0000256" key="1">
    <source>
        <dbReference type="SAM" id="MobiDB-lite"/>
    </source>
</evidence>
<accession>M8B1H5</accession>
<name>M8B1H5_AEGTA</name>
<feature type="region of interest" description="Disordered" evidence="1">
    <location>
        <begin position="30"/>
        <end position="64"/>
    </location>
</feature>
<dbReference type="AlphaFoldDB" id="M8B1H5"/>
<feature type="compositionally biased region" description="Low complexity" evidence="1">
    <location>
        <begin position="31"/>
        <end position="40"/>
    </location>
</feature>